<protein>
    <submittedName>
        <fullName evidence="2">Uncharacterized protein</fullName>
    </submittedName>
</protein>
<evidence type="ECO:0000313" key="2">
    <source>
        <dbReference type="EMBL" id="SMC14737.1"/>
    </source>
</evidence>
<proteinExistence type="predicted"/>
<dbReference type="RefSeq" id="WP_085802617.1">
    <property type="nucleotide sequence ID" value="NZ_FWXB01000043.1"/>
</dbReference>
<keyword evidence="1" id="KW-1133">Transmembrane helix</keyword>
<sequence>MLLAVPVVVFLAMTLYFWHARRNDDSKSLRALKTILSFVFAGLTTIAAAPLIYIARNNMRTRKLWAQLSRKK</sequence>
<gene>
    <name evidence="2" type="ORF">ROA7745_04607</name>
</gene>
<keyword evidence="1" id="KW-0472">Membrane</keyword>
<dbReference type="Proteomes" id="UP000193224">
    <property type="component" value="Unassembled WGS sequence"/>
</dbReference>
<organism evidence="2 3">
    <name type="scientific">Roseovarius aestuarii</name>
    <dbReference type="NCBI Taxonomy" id="475083"/>
    <lineage>
        <taxon>Bacteria</taxon>
        <taxon>Pseudomonadati</taxon>
        <taxon>Pseudomonadota</taxon>
        <taxon>Alphaproteobacteria</taxon>
        <taxon>Rhodobacterales</taxon>
        <taxon>Roseobacteraceae</taxon>
        <taxon>Roseovarius</taxon>
    </lineage>
</organism>
<keyword evidence="1" id="KW-0812">Transmembrane</keyword>
<accession>A0A1X7BYL0</accession>
<name>A0A1X7BYL0_9RHOB</name>
<feature type="transmembrane region" description="Helical" evidence="1">
    <location>
        <begin position="32"/>
        <end position="55"/>
    </location>
</feature>
<evidence type="ECO:0000313" key="3">
    <source>
        <dbReference type="Proteomes" id="UP000193224"/>
    </source>
</evidence>
<dbReference type="EMBL" id="FWXB01000043">
    <property type="protein sequence ID" value="SMC14737.1"/>
    <property type="molecule type" value="Genomic_DNA"/>
</dbReference>
<evidence type="ECO:0000256" key="1">
    <source>
        <dbReference type="SAM" id="Phobius"/>
    </source>
</evidence>
<dbReference type="AlphaFoldDB" id="A0A1X7BYL0"/>
<reference evidence="2 3" key="1">
    <citation type="submission" date="2017-03" db="EMBL/GenBank/DDBJ databases">
        <authorList>
            <person name="Afonso C.L."/>
            <person name="Miller P.J."/>
            <person name="Scott M.A."/>
            <person name="Spackman E."/>
            <person name="Goraichik I."/>
            <person name="Dimitrov K.M."/>
            <person name="Suarez D.L."/>
            <person name="Swayne D.E."/>
        </authorList>
    </citation>
    <scope>NUCLEOTIDE SEQUENCE [LARGE SCALE GENOMIC DNA]</scope>
    <source>
        <strain evidence="2 3">CECT 7745</strain>
    </source>
</reference>
<keyword evidence="3" id="KW-1185">Reference proteome</keyword>